<sequence>VAAFGILLFNLLGYKFAVLSGNAADYHPYGRSLLTGAAEAWQNRDNLDLEPYFSGVRGRSLDIDNVSRILDAISTAVLDWESPILSTAASITHNTITHPKFPSAVAPASLAQPAEWGWN</sequence>
<feature type="chain" id="PRO_5043528153" evidence="1">
    <location>
        <begin position="18"/>
        <end position="119"/>
    </location>
</feature>
<dbReference type="AlphaFoldDB" id="A0AAV2PW92"/>
<comment type="caution">
    <text evidence="2">The sequence shown here is derived from an EMBL/GenBank/DDBJ whole genome shotgun (WGS) entry which is preliminary data.</text>
</comment>
<gene>
    <name evidence="2" type="ORF">MNOR_LOCUS5480</name>
</gene>
<feature type="non-terminal residue" evidence="2">
    <location>
        <position position="1"/>
    </location>
</feature>
<feature type="signal peptide" evidence="1">
    <location>
        <begin position="1"/>
        <end position="17"/>
    </location>
</feature>
<reference evidence="2 3" key="1">
    <citation type="submission" date="2024-05" db="EMBL/GenBank/DDBJ databases">
        <authorList>
            <person name="Wallberg A."/>
        </authorList>
    </citation>
    <scope>NUCLEOTIDE SEQUENCE [LARGE SCALE GENOMIC DNA]</scope>
</reference>
<organism evidence="2 3">
    <name type="scientific">Meganyctiphanes norvegica</name>
    <name type="common">Northern krill</name>
    <name type="synonym">Thysanopoda norvegica</name>
    <dbReference type="NCBI Taxonomy" id="48144"/>
    <lineage>
        <taxon>Eukaryota</taxon>
        <taxon>Metazoa</taxon>
        <taxon>Ecdysozoa</taxon>
        <taxon>Arthropoda</taxon>
        <taxon>Crustacea</taxon>
        <taxon>Multicrustacea</taxon>
        <taxon>Malacostraca</taxon>
        <taxon>Eumalacostraca</taxon>
        <taxon>Eucarida</taxon>
        <taxon>Euphausiacea</taxon>
        <taxon>Euphausiidae</taxon>
        <taxon>Meganyctiphanes</taxon>
    </lineage>
</organism>
<protein>
    <submittedName>
        <fullName evidence="2">Uncharacterized protein</fullName>
    </submittedName>
</protein>
<keyword evidence="3" id="KW-1185">Reference proteome</keyword>
<evidence type="ECO:0000313" key="2">
    <source>
        <dbReference type="EMBL" id="CAL4066233.1"/>
    </source>
</evidence>
<keyword evidence="1" id="KW-0732">Signal</keyword>
<name>A0AAV2PW92_MEGNR</name>
<dbReference type="Proteomes" id="UP001497623">
    <property type="component" value="Unassembled WGS sequence"/>
</dbReference>
<proteinExistence type="predicted"/>
<dbReference type="EMBL" id="CAXKWB010002117">
    <property type="protein sequence ID" value="CAL4066233.1"/>
    <property type="molecule type" value="Genomic_DNA"/>
</dbReference>
<evidence type="ECO:0000256" key="1">
    <source>
        <dbReference type="SAM" id="SignalP"/>
    </source>
</evidence>
<evidence type="ECO:0000313" key="3">
    <source>
        <dbReference type="Proteomes" id="UP001497623"/>
    </source>
</evidence>
<accession>A0AAV2PW92</accession>